<keyword evidence="3" id="KW-1185">Reference proteome</keyword>
<reference evidence="2" key="1">
    <citation type="submission" date="2020-08" db="EMBL/GenBank/DDBJ databases">
        <title>Multicomponent nature underlies the extraordinary mechanical properties of spider dragline silk.</title>
        <authorList>
            <person name="Kono N."/>
            <person name="Nakamura H."/>
            <person name="Mori M."/>
            <person name="Yoshida Y."/>
            <person name="Ohtoshi R."/>
            <person name="Malay A.D."/>
            <person name="Moran D.A.P."/>
            <person name="Tomita M."/>
            <person name="Numata K."/>
            <person name="Arakawa K."/>
        </authorList>
    </citation>
    <scope>NUCLEOTIDE SEQUENCE</scope>
</reference>
<organism evidence="2 3">
    <name type="scientific">Trichonephila clavipes</name>
    <name type="common">Golden silk orbweaver</name>
    <name type="synonym">Nephila clavipes</name>
    <dbReference type="NCBI Taxonomy" id="2585209"/>
    <lineage>
        <taxon>Eukaryota</taxon>
        <taxon>Metazoa</taxon>
        <taxon>Ecdysozoa</taxon>
        <taxon>Arthropoda</taxon>
        <taxon>Chelicerata</taxon>
        <taxon>Arachnida</taxon>
        <taxon>Araneae</taxon>
        <taxon>Araneomorphae</taxon>
        <taxon>Entelegynae</taxon>
        <taxon>Araneoidea</taxon>
        <taxon>Nephilidae</taxon>
        <taxon>Trichonephila</taxon>
    </lineage>
</organism>
<proteinExistence type="predicted"/>
<feature type="region of interest" description="Disordered" evidence="1">
    <location>
        <begin position="32"/>
        <end position="63"/>
    </location>
</feature>
<evidence type="ECO:0000313" key="2">
    <source>
        <dbReference type="EMBL" id="GFY04447.1"/>
    </source>
</evidence>
<sequence length="160" mass="17798">MYSSALSIEIISDVEFSRRLVESRSDKLKQVKSRNETTQLASRNETTQLVSRNEKQLNSSVGTKPPQLCTAVDRLQPPATAYNRLQRLQPPATAYNRLQPPTTACNRLQPPATACTACTAFTAESAFSTYIFLLLMRNAIFNQAKPNAKLPSDKFITTNT</sequence>
<dbReference type="Proteomes" id="UP000887159">
    <property type="component" value="Unassembled WGS sequence"/>
</dbReference>
<accession>A0A8X6V4G8</accession>
<dbReference type="AlphaFoldDB" id="A0A8X6V4G8"/>
<dbReference type="EMBL" id="BMAU01021244">
    <property type="protein sequence ID" value="GFY04447.1"/>
    <property type="molecule type" value="Genomic_DNA"/>
</dbReference>
<comment type="caution">
    <text evidence="2">The sequence shown here is derived from an EMBL/GenBank/DDBJ whole genome shotgun (WGS) entry which is preliminary data.</text>
</comment>
<evidence type="ECO:0000313" key="3">
    <source>
        <dbReference type="Proteomes" id="UP000887159"/>
    </source>
</evidence>
<protein>
    <submittedName>
        <fullName evidence="2">Uncharacterized protein</fullName>
    </submittedName>
</protein>
<feature type="compositionally biased region" description="Polar residues" evidence="1">
    <location>
        <begin position="36"/>
        <end position="62"/>
    </location>
</feature>
<gene>
    <name evidence="2" type="ORF">TNCV_4415351</name>
</gene>
<evidence type="ECO:0000256" key="1">
    <source>
        <dbReference type="SAM" id="MobiDB-lite"/>
    </source>
</evidence>
<name>A0A8X6V4G8_TRICX</name>